<organism evidence="1">
    <name type="scientific">marine sediment metagenome</name>
    <dbReference type="NCBI Taxonomy" id="412755"/>
    <lineage>
        <taxon>unclassified sequences</taxon>
        <taxon>metagenomes</taxon>
        <taxon>ecological metagenomes</taxon>
    </lineage>
</organism>
<dbReference type="EMBL" id="BARW01006138">
    <property type="protein sequence ID" value="GAI86576.1"/>
    <property type="molecule type" value="Genomic_DNA"/>
</dbReference>
<gene>
    <name evidence="1" type="ORF">S12H4_12868</name>
</gene>
<reference evidence="1" key="1">
    <citation type="journal article" date="2014" name="Front. Microbiol.">
        <title>High frequency of phylogenetically diverse reductive dehalogenase-homologous genes in deep subseafloor sedimentary metagenomes.</title>
        <authorList>
            <person name="Kawai M."/>
            <person name="Futagami T."/>
            <person name="Toyoda A."/>
            <person name="Takaki Y."/>
            <person name="Nishi S."/>
            <person name="Hori S."/>
            <person name="Arai W."/>
            <person name="Tsubouchi T."/>
            <person name="Morono Y."/>
            <person name="Uchiyama I."/>
            <person name="Ito T."/>
            <person name="Fujiyama A."/>
            <person name="Inagaki F."/>
            <person name="Takami H."/>
        </authorList>
    </citation>
    <scope>NUCLEOTIDE SEQUENCE</scope>
    <source>
        <strain evidence="1">Expedition CK06-06</strain>
    </source>
</reference>
<accession>X1T5C5</accession>
<dbReference type="AlphaFoldDB" id="X1T5C5"/>
<comment type="caution">
    <text evidence="1">The sequence shown here is derived from an EMBL/GenBank/DDBJ whole genome shotgun (WGS) entry which is preliminary data.</text>
</comment>
<proteinExistence type="predicted"/>
<evidence type="ECO:0000313" key="1">
    <source>
        <dbReference type="EMBL" id="GAI86576.1"/>
    </source>
</evidence>
<protein>
    <submittedName>
        <fullName evidence="1">Uncharacterized protein</fullName>
    </submittedName>
</protein>
<name>X1T5C5_9ZZZZ</name>
<feature type="non-terminal residue" evidence="1">
    <location>
        <position position="1"/>
    </location>
</feature>
<sequence length="40" mass="4552">TPELVAKKPTEPSLGELDLNTFGYLQSVLYLEQPQIPERH</sequence>